<comment type="caution">
    <text evidence="5">The sequence shown here is derived from an EMBL/GenBank/DDBJ whole genome shotgun (WGS) entry which is preliminary data.</text>
</comment>
<dbReference type="eggNOG" id="COG2207">
    <property type="taxonomic scope" value="Bacteria"/>
</dbReference>
<dbReference type="SUPFAM" id="SSF46689">
    <property type="entry name" value="Homeodomain-like"/>
    <property type="match status" value="1"/>
</dbReference>
<evidence type="ECO:0000256" key="2">
    <source>
        <dbReference type="ARBA" id="ARBA00023125"/>
    </source>
</evidence>
<keyword evidence="3" id="KW-0804">Transcription</keyword>
<dbReference type="RefSeq" id="WP_010782353.1">
    <property type="nucleotide sequence ID" value="NZ_ASWH01000004.1"/>
</dbReference>
<dbReference type="OrthoDB" id="2211832at2"/>
<keyword evidence="2" id="KW-0238">DNA-binding</keyword>
<proteinExistence type="predicted"/>
<dbReference type="HOGENOM" id="CLU_036605_3_0_9"/>
<sequence>MDQTIQINLDENPIYTKYFHNLHQKSLDNAVKNIELAVHPYNRRSVEKNFLQYITLGNVALAKQFLKSNSDNGRFIIGIGKLSENSELTQARLNIVAAITLFCRTAIDSGLPEFIAYSISDIHIQFLTSINDHEAIYQLFIQVFLEYCRALQDWRLSFCNLHLKKCCEHILANLHTKISTKDLGKICSLSPNYVSDLFEKELGVRPTIFIRQEKMRYAAHLLKTTTVPISIIAELLAMPSSSAFSQYFKITYGTTPNRYRKSVM</sequence>
<dbReference type="InterPro" id="IPR018060">
    <property type="entry name" value="HTH_AraC"/>
</dbReference>
<dbReference type="InterPro" id="IPR009057">
    <property type="entry name" value="Homeodomain-like_sf"/>
</dbReference>
<evidence type="ECO:0000256" key="1">
    <source>
        <dbReference type="ARBA" id="ARBA00023015"/>
    </source>
</evidence>
<evidence type="ECO:0000313" key="8">
    <source>
        <dbReference type="Proteomes" id="UP000014160"/>
    </source>
</evidence>
<evidence type="ECO:0000313" key="5">
    <source>
        <dbReference type="EMBL" id="EOI53056.1"/>
    </source>
</evidence>
<dbReference type="GO" id="GO:0043565">
    <property type="term" value="F:sequence-specific DNA binding"/>
    <property type="evidence" value="ECO:0007669"/>
    <property type="project" value="InterPro"/>
</dbReference>
<reference evidence="6 8" key="2">
    <citation type="submission" date="2013-03" db="EMBL/GenBank/DDBJ databases">
        <title>The Genome Sequence of Enterococcus gilvus ATCC BAA-350 (PacBio/Illumina hybrid assembly).</title>
        <authorList>
            <consortium name="The Broad Institute Genomics Platform"/>
            <consortium name="The Broad Institute Genome Sequencing Center for Infectious Disease"/>
            <person name="Earl A."/>
            <person name="Russ C."/>
            <person name="Gilmore M."/>
            <person name="Surin D."/>
            <person name="Walker B."/>
            <person name="Young S."/>
            <person name="Zeng Q."/>
            <person name="Gargeya S."/>
            <person name="Fitzgerald M."/>
            <person name="Haas B."/>
            <person name="Abouelleil A."/>
            <person name="Allen A.W."/>
            <person name="Alvarado L."/>
            <person name="Arachchi H.M."/>
            <person name="Berlin A.M."/>
            <person name="Chapman S.B."/>
            <person name="Gainer-Dewar J."/>
            <person name="Goldberg J."/>
            <person name="Griggs A."/>
            <person name="Gujja S."/>
            <person name="Hansen M."/>
            <person name="Howarth C."/>
            <person name="Imamovic A."/>
            <person name="Ireland A."/>
            <person name="Larimer J."/>
            <person name="McCowan C."/>
            <person name="Murphy C."/>
            <person name="Pearson M."/>
            <person name="Poon T.W."/>
            <person name="Priest M."/>
            <person name="Roberts A."/>
            <person name="Saif S."/>
            <person name="Shea T."/>
            <person name="Sisk P."/>
            <person name="Sykes S."/>
            <person name="Wortman J."/>
            <person name="Nusbaum C."/>
            <person name="Birren B."/>
        </authorList>
    </citation>
    <scope>NUCLEOTIDE SEQUENCE [LARGE SCALE GENOMIC DNA]</scope>
    <source>
        <strain evidence="6 8">ATCC BAA-350</strain>
    </source>
</reference>
<keyword evidence="8" id="KW-1185">Reference proteome</keyword>
<gene>
    <name evidence="6" type="ORF">I592_04100</name>
    <name evidence="5" type="ORF">UKC_04035</name>
</gene>
<feature type="domain" description="HTH araC/xylS-type" evidence="4">
    <location>
        <begin position="164"/>
        <end position="262"/>
    </location>
</feature>
<dbReference type="PROSITE" id="PS01124">
    <property type="entry name" value="HTH_ARAC_FAMILY_2"/>
    <property type="match status" value="1"/>
</dbReference>
<dbReference type="Proteomes" id="UP000013750">
    <property type="component" value="Unassembled WGS sequence"/>
</dbReference>
<dbReference type="PATRIC" id="fig|1158614.3.peg.4026"/>
<dbReference type="EMBL" id="AJDQ01000018">
    <property type="protein sequence ID" value="EOI53056.1"/>
    <property type="molecule type" value="Genomic_DNA"/>
</dbReference>
<dbReference type="PANTHER" id="PTHR43280">
    <property type="entry name" value="ARAC-FAMILY TRANSCRIPTIONAL REGULATOR"/>
    <property type="match status" value="1"/>
</dbReference>
<dbReference type="PANTHER" id="PTHR43280:SF10">
    <property type="entry name" value="REGULATORY PROTEIN POCR"/>
    <property type="match status" value="1"/>
</dbReference>
<accession>R2V5U8</accession>
<organism evidence="5 7">
    <name type="scientific">Enterococcus gilvus ATCC BAA-350</name>
    <dbReference type="NCBI Taxonomy" id="1158614"/>
    <lineage>
        <taxon>Bacteria</taxon>
        <taxon>Bacillati</taxon>
        <taxon>Bacillota</taxon>
        <taxon>Bacilli</taxon>
        <taxon>Lactobacillales</taxon>
        <taxon>Enterococcaceae</taxon>
        <taxon>Enterococcus</taxon>
    </lineage>
</organism>
<dbReference type="Pfam" id="PF12833">
    <property type="entry name" value="HTH_18"/>
    <property type="match status" value="1"/>
</dbReference>
<evidence type="ECO:0000256" key="3">
    <source>
        <dbReference type="ARBA" id="ARBA00023163"/>
    </source>
</evidence>
<dbReference type="EMBL" id="ASWH01000004">
    <property type="protein sequence ID" value="EOW77580.1"/>
    <property type="molecule type" value="Genomic_DNA"/>
</dbReference>
<evidence type="ECO:0000313" key="6">
    <source>
        <dbReference type="EMBL" id="EOW77580.1"/>
    </source>
</evidence>
<protein>
    <recommendedName>
        <fullName evidence="4">HTH araC/xylS-type domain-containing protein</fullName>
    </recommendedName>
</protein>
<reference evidence="5 7" key="1">
    <citation type="submission" date="2013-02" db="EMBL/GenBank/DDBJ databases">
        <title>The Genome Sequence of Enterococcus gilvus ATCC BAA-350.</title>
        <authorList>
            <consortium name="The Broad Institute Genome Sequencing Platform"/>
            <consortium name="The Broad Institute Genome Sequencing Center for Infectious Disease"/>
            <person name="Earl A.M."/>
            <person name="Gilmore M.S."/>
            <person name="Lebreton F."/>
            <person name="Walker B."/>
            <person name="Young S.K."/>
            <person name="Zeng Q."/>
            <person name="Gargeya S."/>
            <person name="Fitzgerald M."/>
            <person name="Haas B."/>
            <person name="Abouelleil A."/>
            <person name="Alvarado L."/>
            <person name="Arachchi H.M."/>
            <person name="Berlin A.M."/>
            <person name="Chapman S.B."/>
            <person name="Dewar J."/>
            <person name="Goldberg J."/>
            <person name="Griggs A."/>
            <person name="Gujja S."/>
            <person name="Hansen M."/>
            <person name="Howarth C."/>
            <person name="Imamovic A."/>
            <person name="Larimer J."/>
            <person name="McCowan C."/>
            <person name="Murphy C."/>
            <person name="Neiman D."/>
            <person name="Pearson M."/>
            <person name="Priest M."/>
            <person name="Roberts A."/>
            <person name="Saif S."/>
            <person name="Shea T."/>
            <person name="Sisk P."/>
            <person name="Sykes S."/>
            <person name="Wortman J."/>
            <person name="Nusbaum C."/>
            <person name="Birren B."/>
        </authorList>
    </citation>
    <scope>NUCLEOTIDE SEQUENCE [LARGE SCALE GENOMIC DNA]</scope>
    <source>
        <strain evidence="5 7">ATCC BAA-350</strain>
    </source>
</reference>
<name>R2V5U8_9ENTE</name>
<evidence type="ECO:0000259" key="4">
    <source>
        <dbReference type="PROSITE" id="PS01124"/>
    </source>
</evidence>
<dbReference type="Gene3D" id="1.10.10.60">
    <property type="entry name" value="Homeodomain-like"/>
    <property type="match status" value="2"/>
</dbReference>
<keyword evidence="1" id="KW-0805">Transcription regulation</keyword>
<dbReference type="GO" id="GO:0003700">
    <property type="term" value="F:DNA-binding transcription factor activity"/>
    <property type="evidence" value="ECO:0007669"/>
    <property type="project" value="InterPro"/>
</dbReference>
<dbReference type="Proteomes" id="UP000014160">
    <property type="component" value="Unassembled WGS sequence"/>
</dbReference>
<evidence type="ECO:0000313" key="7">
    <source>
        <dbReference type="Proteomes" id="UP000013750"/>
    </source>
</evidence>
<dbReference type="SMART" id="SM00342">
    <property type="entry name" value="HTH_ARAC"/>
    <property type="match status" value="1"/>
</dbReference>
<dbReference type="AlphaFoldDB" id="R2V5U8"/>